<dbReference type="InterPro" id="IPR033932">
    <property type="entry name" value="YtcJ-like"/>
</dbReference>
<gene>
    <name evidence="2" type="ORF">J2S06_002218</name>
</gene>
<dbReference type="PANTHER" id="PTHR22642">
    <property type="entry name" value="IMIDAZOLONEPROPIONASE"/>
    <property type="match status" value="1"/>
</dbReference>
<dbReference type="Proteomes" id="UP001225646">
    <property type="component" value="Unassembled WGS sequence"/>
</dbReference>
<dbReference type="InterPro" id="IPR032466">
    <property type="entry name" value="Metal_Hydrolase"/>
</dbReference>
<name>A0ABT9VR43_9BACI</name>
<proteinExistence type="predicted"/>
<evidence type="ECO:0000259" key="1">
    <source>
        <dbReference type="Pfam" id="PF07969"/>
    </source>
</evidence>
<evidence type="ECO:0000313" key="2">
    <source>
        <dbReference type="EMBL" id="MDQ0163140.1"/>
    </source>
</evidence>
<dbReference type="Pfam" id="PF07969">
    <property type="entry name" value="Amidohydro_3"/>
    <property type="match status" value="1"/>
</dbReference>
<evidence type="ECO:0000313" key="3">
    <source>
        <dbReference type="Proteomes" id="UP001225646"/>
    </source>
</evidence>
<dbReference type="InterPro" id="IPR011059">
    <property type="entry name" value="Metal-dep_hydrolase_composite"/>
</dbReference>
<dbReference type="SUPFAM" id="SSF51338">
    <property type="entry name" value="Composite domain of metallo-dependent hydrolases"/>
    <property type="match status" value="1"/>
</dbReference>
<dbReference type="Gene3D" id="3.20.20.140">
    <property type="entry name" value="Metal-dependent hydrolases"/>
    <property type="match status" value="1"/>
</dbReference>
<feature type="domain" description="Amidohydrolase 3" evidence="1">
    <location>
        <begin position="49"/>
        <end position="529"/>
    </location>
</feature>
<reference evidence="2 3" key="1">
    <citation type="submission" date="2023-07" db="EMBL/GenBank/DDBJ databases">
        <title>Genomic Encyclopedia of Type Strains, Phase IV (KMG-IV): sequencing the most valuable type-strain genomes for metagenomic binning, comparative biology and taxonomic classification.</title>
        <authorList>
            <person name="Goeker M."/>
        </authorList>
    </citation>
    <scope>NUCLEOTIDE SEQUENCE [LARGE SCALE GENOMIC DNA]</scope>
    <source>
        <strain evidence="2 3">DSM 19092</strain>
    </source>
</reference>
<dbReference type="InterPro" id="IPR013108">
    <property type="entry name" value="Amidohydro_3"/>
</dbReference>
<dbReference type="PANTHER" id="PTHR22642:SF2">
    <property type="entry name" value="PROTEIN LONG AFTER FAR-RED 3"/>
    <property type="match status" value="1"/>
</dbReference>
<organism evidence="2 3">
    <name type="scientific">Aeribacillus alveayuensis</name>
    <dbReference type="NCBI Taxonomy" id="279215"/>
    <lineage>
        <taxon>Bacteria</taxon>
        <taxon>Bacillati</taxon>
        <taxon>Bacillota</taxon>
        <taxon>Bacilli</taxon>
        <taxon>Bacillales</taxon>
        <taxon>Bacillaceae</taxon>
        <taxon>Aeribacillus</taxon>
    </lineage>
</organism>
<keyword evidence="3" id="KW-1185">Reference proteome</keyword>
<protein>
    <submittedName>
        <fullName evidence="2">Amidohydrolase YtcJ</fullName>
    </submittedName>
</protein>
<sequence>MVKLITNGTIYTLENEKEKVQSVVVNDGKIIDQGSYQDMKLQYGAKIDEIIDLQGKTAIPGLTDSHMHLSGVASQFMELNLTGVRSKDEMLTMIKEKAQTVKPGEWLVGRGWDEHLFADGKIPTMAELDHVAPHCPLFLTRICSHAFLVNRKAFEVCCVHSFSEVPHGGKIVLDPTTNEPTGLILETASQLFTKHIPKKSYEQLKEALRQAIKYCMKCGLTSIHTNDPLYLGGFEQTYRLFAELIHEEGLGLRCNLLIDYPFLTILKEQKITTGYGDSKLQIGAIKMFADGALGRRTALLSQPYEDEPGHYGNAIHSQQELYEMIKEVRECSMPVAIHTIGDQALENVLNILDQFPSVHYRDRLIHVSILRQDLLKRLIHPNRVCDIQPRFIVSDFPWIMNRIGEKRVRYAYPFQKMLSLGVLCAGGSDAPIEPVNPLLGIHAAVTRRLIRETHEGYISSEKLSIEEAVRLFTIGGAYATNEEHVKGTVTRGKYADLTVFSHDLMELDDPDVLLEANVEMTIIGGKIMYQSEK</sequence>
<dbReference type="RefSeq" id="WP_419152314.1">
    <property type="nucleotide sequence ID" value="NZ_JAUSTR010000010.1"/>
</dbReference>
<accession>A0ABT9VR43</accession>
<dbReference type="CDD" id="cd01300">
    <property type="entry name" value="YtcJ_like"/>
    <property type="match status" value="1"/>
</dbReference>
<dbReference type="EMBL" id="JAUSTR010000010">
    <property type="protein sequence ID" value="MDQ0163140.1"/>
    <property type="molecule type" value="Genomic_DNA"/>
</dbReference>
<comment type="caution">
    <text evidence="2">The sequence shown here is derived from an EMBL/GenBank/DDBJ whole genome shotgun (WGS) entry which is preliminary data.</text>
</comment>
<dbReference type="Gene3D" id="2.30.40.10">
    <property type="entry name" value="Urease, subunit C, domain 1"/>
    <property type="match status" value="1"/>
</dbReference>
<dbReference type="SUPFAM" id="SSF51556">
    <property type="entry name" value="Metallo-dependent hydrolases"/>
    <property type="match status" value="1"/>
</dbReference>
<dbReference type="Gene3D" id="3.10.310.70">
    <property type="match status" value="1"/>
</dbReference>